<sequence>MAAWKCNNCGNTIHADTPPDTCPSCKEKCEYVDVTCYIPECGGPESGNINTQVFNESYKSEE</sequence>
<organism evidence="2 3">
    <name type="scientific">Candidatus Nitrobium versatile</name>
    <dbReference type="NCBI Taxonomy" id="2884831"/>
    <lineage>
        <taxon>Bacteria</taxon>
        <taxon>Pseudomonadati</taxon>
        <taxon>Nitrospirota</taxon>
        <taxon>Nitrospiria</taxon>
        <taxon>Nitrospirales</taxon>
        <taxon>Nitrospiraceae</taxon>
        <taxon>Candidatus Nitrobium</taxon>
    </lineage>
</organism>
<reference evidence="2" key="2">
    <citation type="submission" date="2021-08" db="EMBL/GenBank/DDBJ databases">
        <authorList>
            <person name="Dalcin Martins P."/>
        </authorList>
    </citation>
    <scope>NUCLEOTIDE SEQUENCE</scope>
    <source>
        <strain evidence="2">MAG_39</strain>
    </source>
</reference>
<comment type="caution">
    <text evidence="2">The sequence shown here is derived from an EMBL/GenBank/DDBJ whole genome shotgun (WGS) entry which is preliminary data.</text>
</comment>
<evidence type="ECO:0000259" key="1">
    <source>
        <dbReference type="Pfam" id="PF21349"/>
    </source>
</evidence>
<protein>
    <recommendedName>
        <fullName evidence="1">Rubrerythrin rubredoxin-like domain-containing protein</fullName>
    </recommendedName>
</protein>
<dbReference type="Pfam" id="PF21349">
    <property type="entry name" value="RUBY_RBDX"/>
    <property type="match status" value="1"/>
</dbReference>
<dbReference type="Gene3D" id="2.20.28.10">
    <property type="match status" value="1"/>
</dbReference>
<dbReference type="Proteomes" id="UP000705867">
    <property type="component" value="Unassembled WGS sequence"/>
</dbReference>
<proteinExistence type="predicted"/>
<evidence type="ECO:0000313" key="3">
    <source>
        <dbReference type="Proteomes" id="UP000705867"/>
    </source>
</evidence>
<dbReference type="EMBL" id="JAIOIV010000105">
    <property type="protein sequence ID" value="MBZ0157137.1"/>
    <property type="molecule type" value="Genomic_DNA"/>
</dbReference>
<evidence type="ECO:0000313" key="2">
    <source>
        <dbReference type="EMBL" id="MBZ0157137.1"/>
    </source>
</evidence>
<dbReference type="InterPro" id="IPR048574">
    <property type="entry name" value="RUBY_RBDX"/>
</dbReference>
<dbReference type="AlphaFoldDB" id="A0A953J9P5"/>
<reference evidence="2" key="1">
    <citation type="journal article" date="2021" name="bioRxiv">
        <title>Unraveling nitrogen, sulfur and carbon metabolic pathways and microbial community transcriptional responses to substrate deprivation and toxicity stresses in a bioreactor mimicking anoxic brackish coastal sediment conditions.</title>
        <authorList>
            <person name="Martins P.D."/>
            <person name="Echeveste M.J."/>
            <person name="Arshad A."/>
            <person name="Kurth J."/>
            <person name="Ouboter H."/>
            <person name="Jetten M.S.M."/>
            <person name="Welte C.U."/>
        </authorList>
    </citation>
    <scope>NUCLEOTIDE SEQUENCE</scope>
    <source>
        <strain evidence="2">MAG_39</strain>
    </source>
</reference>
<gene>
    <name evidence="2" type="ORF">K8I29_13105</name>
</gene>
<accession>A0A953J9P5</accession>
<feature type="domain" description="Rubrerythrin rubredoxin-like" evidence="1">
    <location>
        <begin position="4"/>
        <end position="31"/>
    </location>
</feature>
<dbReference type="SUPFAM" id="SSF57802">
    <property type="entry name" value="Rubredoxin-like"/>
    <property type="match status" value="1"/>
</dbReference>
<name>A0A953J9P5_9BACT</name>